<feature type="signal peptide" evidence="1">
    <location>
        <begin position="1"/>
        <end position="21"/>
    </location>
</feature>
<dbReference type="RefSeq" id="XP_069227912.1">
    <property type="nucleotide sequence ID" value="XM_069375160.1"/>
</dbReference>
<dbReference type="GeneID" id="96007998"/>
<comment type="caution">
    <text evidence="3">The sequence shown here is derived from an EMBL/GenBank/DDBJ whole genome shotgun (WGS) entry which is preliminary data.</text>
</comment>
<evidence type="ECO:0000259" key="2">
    <source>
        <dbReference type="Pfam" id="PF17111"/>
    </source>
</evidence>
<accession>A0AB34KL24</accession>
<dbReference type="EMBL" id="JAAQHG020000023">
    <property type="protein sequence ID" value="KAL1584806.1"/>
    <property type="molecule type" value="Genomic_DNA"/>
</dbReference>
<proteinExistence type="predicted"/>
<dbReference type="Pfam" id="PF17111">
    <property type="entry name" value="PigL_N"/>
    <property type="match status" value="1"/>
</dbReference>
<dbReference type="AlphaFoldDB" id="A0AB34KL24"/>
<gene>
    <name evidence="3" type="ORF">WHR41_06555</name>
</gene>
<feature type="chain" id="PRO_5044276665" description="Azaphilone pigments biosynthesis cluster protein L N-terminal domain-containing protein" evidence="1">
    <location>
        <begin position="22"/>
        <end position="286"/>
    </location>
</feature>
<name>A0AB34KL24_9PEZI</name>
<keyword evidence="1" id="KW-0732">Signal</keyword>
<organism evidence="3 4">
    <name type="scientific">Cladosporium halotolerans</name>
    <dbReference type="NCBI Taxonomy" id="1052096"/>
    <lineage>
        <taxon>Eukaryota</taxon>
        <taxon>Fungi</taxon>
        <taxon>Dikarya</taxon>
        <taxon>Ascomycota</taxon>
        <taxon>Pezizomycotina</taxon>
        <taxon>Dothideomycetes</taxon>
        <taxon>Dothideomycetidae</taxon>
        <taxon>Cladosporiales</taxon>
        <taxon>Cladosporiaceae</taxon>
        <taxon>Cladosporium</taxon>
    </lineage>
</organism>
<evidence type="ECO:0000313" key="3">
    <source>
        <dbReference type="EMBL" id="KAL1584806.1"/>
    </source>
</evidence>
<dbReference type="InterPro" id="IPR031348">
    <property type="entry name" value="PigL_N"/>
</dbReference>
<dbReference type="Proteomes" id="UP000803884">
    <property type="component" value="Unassembled WGS sequence"/>
</dbReference>
<evidence type="ECO:0000313" key="4">
    <source>
        <dbReference type="Proteomes" id="UP000803884"/>
    </source>
</evidence>
<reference evidence="3 4" key="1">
    <citation type="journal article" date="2020" name="Microbiol. Resour. Announc.">
        <title>Draft Genome Sequence of a Cladosporium Species Isolated from the Mesophotic Ascidian Didemnum maculosum.</title>
        <authorList>
            <person name="Gioti A."/>
            <person name="Siaperas R."/>
            <person name="Nikolaivits E."/>
            <person name="Le Goff G."/>
            <person name="Ouazzani J."/>
            <person name="Kotoulas G."/>
            <person name="Topakas E."/>
        </authorList>
    </citation>
    <scope>NUCLEOTIDE SEQUENCE [LARGE SCALE GENOMIC DNA]</scope>
    <source>
        <strain evidence="3 4">TM138-S3</strain>
    </source>
</reference>
<protein>
    <recommendedName>
        <fullName evidence="2">Azaphilone pigments biosynthesis cluster protein L N-terminal domain-containing protein</fullName>
    </recommendedName>
</protein>
<evidence type="ECO:0000256" key="1">
    <source>
        <dbReference type="SAM" id="SignalP"/>
    </source>
</evidence>
<feature type="domain" description="Azaphilone pigments biosynthesis cluster protein L N-terminal" evidence="2">
    <location>
        <begin position="2"/>
        <end position="159"/>
    </location>
</feature>
<keyword evidence="4" id="KW-1185">Reference proteome</keyword>
<sequence>MAETLATAAAIVGLIVPTLHGIRLLTDDLNNVINAPRVIQRLTDELQSVHLSVACLKEIDEAQWKALGEKVAEQSKRALTTCTKACDEVRGDLQRWTRRSKDGQRSWRERANVGFFKEKRITAMLEQLQSCKISLNTVASTASFHSSTRNFRSTEDLKAQLLARQQEMNEIAVVADGQATSVEQSLGVLRIAEKPEEQPGSRAENPEDLEEDIEGAEMAMEDELLTLKALRGLMEELKASIALTKVEGNAPPKAGSVQVNFGDHNHGAQFGTNHGPIGGIQIGQRG</sequence>